<evidence type="ECO:0000313" key="3">
    <source>
        <dbReference type="Proteomes" id="UP000054321"/>
    </source>
</evidence>
<evidence type="ECO:0000256" key="1">
    <source>
        <dbReference type="SAM" id="Phobius"/>
    </source>
</evidence>
<keyword evidence="1" id="KW-0472">Membrane</keyword>
<keyword evidence="3" id="KW-1185">Reference proteome</keyword>
<dbReference type="HOGENOM" id="CLU_033572_0_0_1"/>
<feature type="transmembrane region" description="Helical" evidence="1">
    <location>
        <begin position="162"/>
        <end position="182"/>
    </location>
</feature>
<organism evidence="2 3">
    <name type="scientific">Oidiodendron maius (strain Zn)</name>
    <dbReference type="NCBI Taxonomy" id="913774"/>
    <lineage>
        <taxon>Eukaryota</taxon>
        <taxon>Fungi</taxon>
        <taxon>Dikarya</taxon>
        <taxon>Ascomycota</taxon>
        <taxon>Pezizomycotina</taxon>
        <taxon>Leotiomycetes</taxon>
        <taxon>Leotiomycetes incertae sedis</taxon>
        <taxon>Myxotrichaceae</taxon>
        <taxon>Oidiodendron</taxon>
    </lineage>
</organism>
<reference evidence="2 3" key="1">
    <citation type="submission" date="2014-04" db="EMBL/GenBank/DDBJ databases">
        <authorList>
            <consortium name="DOE Joint Genome Institute"/>
            <person name="Kuo A."/>
            <person name="Martino E."/>
            <person name="Perotto S."/>
            <person name="Kohler A."/>
            <person name="Nagy L.G."/>
            <person name="Floudas D."/>
            <person name="Copeland A."/>
            <person name="Barry K.W."/>
            <person name="Cichocki N."/>
            <person name="Veneault-Fourrey C."/>
            <person name="LaButti K."/>
            <person name="Lindquist E.A."/>
            <person name="Lipzen A."/>
            <person name="Lundell T."/>
            <person name="Morin E."/>
            <person name="Murat C."/>
            <person name="Sun H."/>
            <person name="Tunlid A."/>
            <person name="Henrissat B."/>
            <person name="Grigoriev I.V."/>
            <person name="Hibbett D.S."/>
            <person name="Martin F."/>
            <person name="Nordberg H.P."/>
            <person name="Cantor M.N."/>
            <person name="Hua S.X."/>
        </authorList>
    </citation>
    <scope>NUCLEOTIDE SEQUENCE [LARGE SCALE GENOMIC DNA]</scope>
    <source>
        <strain evidence="2 3">Zn</strain>
    </source>
</reference>
<accession>A0A0C3E3N9</accession>
<name>A0A0C3E3N9_OIDMZ</name>
<dbReference type="OrthoDB" id="3024632at2759"/>
<sequence>MSLASSINFGNGLVEVAAVTTIIGSTTAESLILGSRGAAGLPWAAMSFFGCLHIVKCSLTASTPVTWRESLGLSATECDRILGVYSWSKALSPHRQPVGVVSMSRGASRNKPPWREIGFIYQFDEYTKNIIRSCPLIKDNSTPIFKFTTGAPERAAKKKLVVLDWLAIVLSLIKCAEFAVLLSQGSFRLAVSSTASWLLFFLAALILQALGLSRECSSSNLDNNIDILTGDLPSIQKLGSNMKILLDAPMNVRSHVAWRIVWFLGCCVSCVSLFLVCFFLSDETVEVFYIWISFQALWLLLRIVFYHYAHKTDDVQHVAVRWMPPYPGPRLLSLVMALSQYQMLRHPRGVSSYSRDEQSATRIEEMVRMSIWIHTPLSVDSKMRFGSGPNLEMLRRMGTVNVESVIGDTVLSAFAWVYELSLDDMDMYDSCLVVFSVQRSQYLVPSVRVMSGNISQLRSSSLDKEAFVSNVPGMVQRLGPNERGDNGWVFWIPLGPNTWLHLICHMNFLGSQHIEILDDAEVTRRLQLGTLGVSLARVEDIREVLQNSARVGQVMVESITA</sequence>
<evidence type="ECO:0000313" key="2">
    <source>
        <dbReference type="EMBL" id="KIN08983.1"/>
    </source>
</evidence>
<dbReference type="Proteomes" id="UP000054321">
    <property type="component" value="Unassembled WGS sequence"/>
</dbReference>
<dbReference type="AlphaFoldDB" id="A0A0C3E3N9"/>
<reference evidence="3" key="2">
    <citation type="submission" date="2015-01" db="EMBL/GenBank/DDBJ databases">
        <title>Evolutionary Origins and Diversification of the Mycorrhizal Mutualists.</title>
        <authorList>
            <consortium name="DOE Joint Genome Institute"/>
            <consortium name="Mycorrhizal Genomics Consortium"/>
            <person name="Kohler A."/>
            <person name="Kuo A."/>
            <person name="Nagy L.G."/>
            <person name="Floudas D."/>
            <person name="Copeland A."/>
            <person name="Barry K.W."/>
            <person name="Cichocki N."/>
            <person name="Veneault-Fourrey C."/>
            <person name="LaButti K."/>
            <person name="Lindquist E.A."/>
            <person name="Lipzen A."/>
            <person name="Lundell T."/>
            <person name="Morin E."/>
            <person name="Murat C."/>
            <person name="Riley R."/>
            <person name="Ohm R."/>
            <person name="Sun H."/>
            <person name="Tunlid A."/>
            <person name="Henrissat B."/>
            <person name="Grigoriev I.V."/>
            <person name="Hibbett D.S."/>
            <person name="Martin F."/>
        </authorList>
    </citation>
    <scope>NUCLEOTIDE SEQUENCE [LARGE SCALE GENOMIC DNA]</scope>
    <source>
        <strain evidence="3">Zn</strain>
    </source>
</reference>
<feature type="transmembrane region" description="Helical" evidence="1">
    <location>
        <begin position="287"/>
        <end position="305"/>
    </location>
</feature>
<protein>
    <submittedName>
        <fullName evidence="2">Uncharacterized protein</fullName>
    </submittedName>
</protein>
<gene>
    <name evidence="2" type="ORF">OIDMADRAFT_48820</name>
</gene>
<dbReference type="EMBL" id="KN832870">
    <property type="protein sequence ID" value="KIN08983.1"/>
    <property type="molecule type" value="Genomic_DNA"/>
</dbReference>
<keyword evidence="1" id="KW-0812">Transmembrane</keyword>
<feature type="transmembrane region" description="Helical" evidence="1">
    <location>
        <begin position="194"/>
        <end position="212"/>
    </location>
</feature>
<proteinExistence type="predicted"/>
<keyword evidence="1" id="KW-1133">Transmembrane helix</keyword>
<feature type="transmembrane region" description="Helical" evidence="1">
    <location>
        <begin position="260"/>
        <end position="281"/>
    </location>
</feature>
<dbReference type="InParanoid" id="A0A0C3E3N9"/>